<comment type="caution">
    <text evidence="2">The sequence shown here is derived from an EMBL/GenBank/DDBJ whole genome shotgun (WGS) entry which is preliminary data.</text>
</comment>
<evidence type="ECO:0000313" key="3">
    <source>
        <dbReference type="Proteomes" id="UP000248311"/>
    </source>
</evidence>
<gene>
    <name evidence="2" type="ORF">DFP88_101561</name>
</gene>
<dbReference type="OrthoDB" id="7477016at2"/>
<evidence type="ECO:0000313" key="2">
    <source>
        <dbReference type="EMBL" id="PYE85887.1"/>
    </source>
</evidence>
<dbReference type="Proteomes" id="UP000248311">
    <property type="component" value="Unassembled WGS sequence"/>
</dbReference>
<dbReference type="InterPro" id="IPR038268">
    <property type="entry name" value="RHH_sf"/>
</dbReference>
<name>A0A318T1N1_9RHOB</name>
<evidence type="ECO:0000259" key="1">
    <source>
        <dbReference type="Pfam" id="PF13467"/>
    </source>
</evidence>
<protein>
    <submittedName>
        <fullName evidence="2">Ribbon-helix-helix protein</fullName>
    </submittedName>
</protein>
<dbReference type="RefSeq" id="WP_110812899.1">
    <property type="nucleotide sequence ID" value="NZ_QJTE01000001.1"/>
</dbReference>
<sequence length="81" mass="8674">MTIAAEGRPVKRSLTLQGHRTSVSLEEAFWQGFRASAAARGLPLNRLAAEIDAARGEIGLASAIRVYVLREAQRATAQPDG</sequence>
<dbReference type="AlphaFoldDB" id="A0A318T1N1"/>
<feature type="domain" description="Ribbon-helix-helix" evidence="1">
    <location>
        <begin position="9"/>
        <end position="71"/>
    </location>
</feature>
<dbReference type="EMBL" id="QJTE01000001">
    <property type="protein sequence ID" value="PYE85887.1"/>
    <property type="molecule type" value="Genomic_DNA"/>
</dbReference>
<accession>A0A318T1N1</accession>
<organism evidence="2 3">
    <name type="scientific">Pseudoroseicyclus aestuarii</name>
    <dbReference type="NCBI Taxonomy" id="1795041"/>
    <lineage>
        <taxon>Bacteria</taxon>
        <taxon>Pseudomonadati</taxon>
        <taxon>Pseudomonadota</taxon>
        <taxon>Alphaproteobacteria</taxon>
        <taxon>Rhodobacterales</taxon>
        <taxon>Paracoccaceae</taxon>
        <taxon>Pseudoroseicyclus</taxon>
    </lineage>
</organism>
<dbReference type="InterPro" id="IPR027373">
    <property type="entry name" value="RHH_dom"/>
</dbReference>
<keyword evidence="3" id="KW-1185">Reference proteome</keyword>
<dbReference type="Pfam" id="PF13467">
    <property type="entry name" value="RHH_4"/>
    <property type="match status" value="1"/>
</dbReference>
<reference evidence="2 3" key="1">
    <citation type="submission" date="2018-06" db="EMBL/GenBank/DDBJ databases">
        <title>Genomic Encyclopedia of Type Strains, Phase III (KMG-III): the genomes of soil and plant-associated and newly described type strains.</title>
        <authorList>
            <person name="Whitman W."/>
        </authorList>
    </citation>
    <scope>NUCLEOTIDE SEQUENCE [LARGE SCALE GENOMIC DNA]</scope>
    <source>
        <strain evidence="2 3">CECT 9025</strain>
    </source>
</reference>
<proteinExistence type="predicted"/>
<dbReference type="Gene3D" id="1.10.3990.20">
    <property type="entry name" value="protein bp1543"/>
    <property type="match status" value="1"/>
</dbReference>